<protein>
    <submittedName>
        <fullName evidence="2">Uncharacterized protein</fullName>
    </submittedName>
</protein>
<evidence type="ECO:0000256" key="1">
    <source>
        <dbReference type="SAM" id="MobiDB-lite"/>
    </source>
</evidence>
<evidence type="ECO:0000313" key="3">
    <source>
        <dbReference type="Proteomes" id="UP000319555"/>
    </source>
</evidence>
<keyword evidence="3" id="KW-1185">Reference proteome</keyword>
<feature type="region of interest" description="Disordered" evidence="1">
    <location>
        <begin position="74"/>
        <end position="95"/>
    </location>
</feature>
<accession>A0A521ELF8</accession>
<organism evidence="2 3">
    <name type="scientific">Ruegeria faecimaris</name>
    <dbReference type="NCBI Taxonomy" id="686389"/>
    <lineage>
        <taxon>Bacteria</taxon>
        <taxon>Pseudomonadati</taxon>
        <taxon>Pseudomonadota</taxon>
        <taxon>Alphaproteobacteria</taxon>
        <taxon>Rhodobacterales</taxon>
        <taxon>Roseobacteraceae</taxon>
        <taxon>Ruegeria</taxon>
    </lineage>
</organism>
<reference evidence="2 3" key="1">
    <citation type="submission" date="2017-05" db="EMBL/GenBank/DDBJ databases">
        <authorList>
            <person name="Varghese N."/>
            <person name="Submissions S."/>
        </authorList>
    </citation>
    <scope>NUCLEOTIDE SEQUENCE [LARGE SCALE GENOMIC DNA]</scope>
    <source>
        <strain evidence="2 3">DSM 28009</strain>
    </source>
</reference>
<dbReference type="RefSeq" id="WP_185956726.1">
    <property type="nucleotide sequence ID" value="NZ_FXTE01000012.1"/>
</dbReference>
<name>A0A521ELF8_9RHOB</name>
<dbReference type="EMBL" id="FXTE01000012">
    <property type="protein sequence ID" value="SMO84745.1"/>
    <property type="molecule type" value="Genomic_DNA"/>
</dbReference>
<gene>
    <name evidence="2" type="ORF">SAMN06265380_11212</name>
</gene>
<proteinExistence type="predicted"/>
<dbReference type="AlphaFoldDB" id="A0A521ELF8"/>
<sequence length="95" mass="10380">MFGDALENLDFAFMGAFAASNGKWSFLTDYMYTDLSFGNEIVSLILEMRRNACQPSLVSADIHGISSCKEDTVSSTQCSSLGSTKRTSFISGRSR</sequence>
<dbReference type="Proteomes" id="UP000319555">
    <property type="component" value="Unassembled WGS sequence"/>
</dbReference>
<evidence type="ECO:0000313" key="2">
    <source>
        <dbReference type="EMBL" id="SMO84745.1"/>
    </source>
</evidence>